<evidence type="ECO:0000256" key="1">
    <source>
        <dbReference type="SAM" id="SignalP"/>
    </source>
</evidence>
<feature type="signal peptide" evidence="1">
    <location>
        <begin position="1"/>
        <end position="22"/>
    </location>
</feature>
<reference evidence="2" key="1">
    <citation type="submission" date="2022-10" db="EMBL/GenBank/DDBJ databases">
        <title>The WGS of Solirubrobacter phytolaccae KCTC 29190.</title>
        <authorList>
            <person name="Jiang Z."/>
        </authorList>
    </citation>
    <scope>NUCLEOTIDE SEQUENCE</scope>
    <source>
        <strain evidence="2">KCTC 29190</strain>
    </source>
</reference>
<evidence type="ECO:0000313" key="3">
    <source>
        <dbReference type="Proteomes" id="UP001147653"/>
    </source>
</evidence>
<evidence type="ECO:0000313" key="2">
    <source>
        <dbReference type="EMBL" id="MDA0180770.1"/>
    </source>
</evidence>
<proteinExistence type="predicted"/>
<dbReference type="Proteomes" id="UP001147653">
    <property type="component" value="Unassembled WGS sequence"/>
</dbReference>
<organism evidence="2 3">
    <name type="scientific">Solirubrobacter phytolaccae</name>
    <dbReference type="NCBI Taxonomy" id="1404360"/>
    <lineage>
        <taxon>Bacteria</taxon>
        <taxon>Bacillati</taxon>
        <taxon>Actinomycetota</taxon>
        <taxon>Thermoleophilia</taxon>
        <taxon>Solirubrobacterales</taxon>
        <taxon>Solirubrobacteraceae</taxon>
        <taxon>Solirubrobacter</taxon>
    </lineage>
</organism>
<dbReference type="RefSeq" id="WP_270025082.1">
    <property type="nucleotide sequence ID" value="NZ_JAPDDP010000015.1"/>
</dbReference>
<feature type="chain" id="PRO_5040929374" evidence="1">
    <location>
        <begin position="23"/>
        <end position="164"/>
    </location>
</feature>
<keyword evidence="1" id="KW-0732">Signal</keyword>
<gene>
    <name evidence="2" type="ORF">OJ997_10740</name>
</gene>
<sequence>MQWRIVGSVIAAGLVAAPGAAAQTDGDTGVGGVVGPNYYELILSQPKAAFSTFSSAKTYSTSFDVLATTTENRALLSVVDGDVASGAKVGRLASGSKLLPEPLEARVGSASFTPLDTTVGEPLARWTGPLAREAATVKLRQKVERKASGSYRKVLLVTLSTDVP</sequence>
<accession>A0A9X3SAY1</accession>
<name>A0A9X3SAY1_9ACTN</name>
<keyword evidence="3" id="KW-1185">Reference proteome</keyword>
<dbReference type="AlphaFoldDB" id="A0A9X3SAY1"/>
<protein>
    <submittedName>
        <fullName evidence="2">Uncharacterized protein</fullName>
    </submittedName>
</protein>
<comment type="caution">
    <text evidence="2">The sequence shown here is derived from an EMBL/GenBank/DDBJ whole genome shotgun (WGS) entry which is preliminary data.</text>
</comment>
<dbReference type="EMBL" id="JAPDDP010000015">
    <property type="protein sequence ID" value="MDA0180770.1"/>
    <property type="molecule type" value="Genomic_DNA"/>
</dbReference>